<dbReference type="CDD" id="cd02440">
    <property type="entry name" value="AdoMet_MTases"/>
    <property type="match status" value="1"/>
</dbReference>
<organism evidence="6 7">
    <name type="scientific">Kwoniella shandongensis</name>
    <dbReference type="NCBI Taxonomy" id="1734106"/>
    <lineage>
        <taxon>Eukaryota</taxon>
        <taxon>Fungi</taxon>
        <taxon>Dikarya</taxon>
        <taxon>Basidiomycota</taxon>
        <taxon>Agaricomycotina</taxon>
        <taxon>Tremellomycetes</taxon>
        <taxon>Tremellales</taxon>
        <taxon>Cryptococcaceae</taxon>
        <taxon>Kwoniella</taxon>
    </lineage>
</organism>
<accession>A0AAJ8MUL6</accession>
<reference evidence="6" key="1">
    <citation type="submission" date="2017-08" db="EMBL/GenBank/DDBJ databases">
        <authorList>
            <person name="Cuomo C."/>
            <person name="Billmyre B."/>
            <person name="Heitman J."/>
        </authorList>
    </citation>
    <scope>NUCLEOTIDE SEQUENCE</scope>
    <source>
        <strain evidence="6">CBS 12478</strain>
    </source>
</reference>
<evidence type="ECO:0000256" key="3">
    <source>
        <dbReference type="ARBA" id="ARBA00022691"/>
    </source>
</evidence>
<feature type="domain" description="Methyltransferase" evidence="5">
    <location>
        <begin position="420"/>
        <end position="536"/>
    </location>
</feature>
<dbReference type="PANTHER" id="PTHR43591">
    <property type="entry name" value="METHYLTRANSFERASE"/>
    <property type="match status" value="1"/>
</dbReference>
<protein>
    <recommendedName>
        <fullName evidence="5">Methyltransferase domain-containing protein</fullName>
    </recommendedName>
</protein>
<dbReference type="PROSITE" id="PS01184">
    <property type="entry name" value="UBIE_2"/>
    <property type="match status" value="1"/>
</dbReference>
<name>A0AAJ8MUL6_9TREE</name>
<sequence length="690" mass="76432">MDLTLPTIASQFFVPPRRATAPTITPAMPSTPPRPLIVDFDAFPESSPPDLTKLKTRIDDSPFTSTDSPFLTLGLGFHTDGEDQERRSMHRRTRSSVDQNRPVVDPTIKGIPQGWEDDLTVSISADKSSRRLPPPPPTSMAMASRSFTTPHRLASFRETRNKLSSFSGRVREGLGSRDGPRGGNGTRSHKGTAPQARPVLDKVQSDPSQSTSDTGESIPILPPPAYTETTDGGSTDFTQLFTPTSSKALGPEYPSSVVSGQSSDSRDRAMSISLGHASSFQKKHVLSPKLVEGDVVPVIEEQRHPFAAPWSGPVHNVKNTNDREPRTRSASLPLHRLEPSIQRPKASDVEQREGWVKKPAYFIGMPTKKVWIDSKGEEAGGCYKVGWEREVLDLRLHETLHDTSGDRHTFAEFAEPPKTVLDIGTGAGFWPISQALEWPECHFVGLDMVPCQIDLAQLAISERTARSTSSGSAQGLGMWESIQNRIKWRTSNILNDLPFDTGSFDMVHIRFVGLGIPESRWGDLLDEATRVLKRGGKLEIVEMSYTLPLSAPASLRTAFATQLLADMIQPLPNLPIRFNLPSIDSLVSHDLTKPRFEKTWRYNDAPDALRDAVLGWARSAQEYKGSDRSYHERNSAGRKGVDSLLSKVRKELTLAAKERWAFSETSPEQEKAVAEPKEEVSLWVWIAKKR</sequence>
<keyword evidence="2" id="KW-0808">Transferase</keyword>
<dbReference type="PANTHER" id="PTHR43591:SF24">
    <property type="entry name" value="2-METHOXY-6-POLYPRENYL-1,4-BENZOQUINOL METHYLASE, MITOCHONDRIAL"/>
    <property type="match status" value="1"/>
</dbReference>
<evidence type="ECO:0000256" key="1">
    <source>
        <dbReference type="ARBA" id="ARBA00022603"/>
    </source>
</evidence>
<dbReference type="AlphaFoldDB" id="A0AAJ8MUL6"/>
<keyword evidence="7" id="KW-1185">Reference proteome</keyword>
<feature type="region of interest" description="Disordered" evidence="4">
    <location>
        <begin position="310"/>
        <end position="330"/>
    </location>
</feature>
<evidence type="ECO:0000313" key="6">
    <source>
        <dbReference type="EMBL" id="WWD15957.1"/>
    </source>
</evidence>
<evidence type="ECO:0000256" key="2">
    <source>
        <dbReference type="ARBA" id="ARBA00022679"/>
    </source>
</evidence>
<proteinExistence type="predicted"/>
<dbReference type="GO" id="GO:0008168">
    <property type="term" value="F:methyltransferase activity"/>
    <property type="evidence" value="ECO:0007669"/>
    <property type="project" value="UniProtKB-KW"/>
</dbReference>
<dbReference type="Proteomes" id="UP000322225">
    <property type="component" value="Chromosome 1"/>
</dbReference>
<evidence type="ECO:0000256" key="4">
    <source>
        <dbReference type="SAM" id="MobiDB-lite"/>
    </source>
</evidence>
<feature type="compositionally biased region" description="Polar residues" evidence="4">
    <location>
        <begin position="205"/>
        <end position="215"/>
    </location>
</feature>
<gene>
    <name evidence="6" type="ORF">CI109_100381</name>
</gene>
<dbReference type="GeneID" id="43587076"/>
<dbReference type="Gene3D" id="3.40.50.150">
    <property type="entry name" value="Vaccinia Virus protein VP39"/>
    <property type="match status" value="1"/>
</dbReference>
<dbReference type="GO" id="GO:0032259">
    <property type="term" value="P:methylation"/>
    <property type="evidence" value="ECO:0007669"/>
    <property type="project" value="UniProtKB-KW"/>
</dbReference>
<dbReference type="KEGG" id="ksn:43587076"/>
<dbReference type="InterPro" id="IPR029063">
    <property type="entry name" value="SAM-dependent_MTases_sf"/>
</dbReference>
<dbReference type="InterPro" id="IPR023576">
    <property type="entry name" value="UbiE/COQ5_MeTrFase_CS"/>
</dbReference>
<dbReference type="EMBL" id="CP144051">
    <property type="protein sequence ID" value="WWD15957.1"/>
    <property type="molecule type" value="Genomic_DNA"/>
</dbReference>
<evidence type="ECO:0000259" key="5">
    <source>
        <dbReference type="Pfam" id="PF13649"/>
    </source>
</evidence>
<feature type="compositionally biased region" description="Basic and acidic residues" evidence="4">
    <location>
        <begin position="169"/>
        <end position="180"/>
    </location>
</feature>
<reference evidence="6" key="2">
    <citation type="submission" date="2024-01" db="EMBL/GenBank/DDBJ databases">
        <title>Comparative genomics of Cryptococcus and Kwoniella reveals pathogenesis evolution and contrasting modes of karyotype evolution via chromosome fusion or intercentromeric recombination.</title>
        <authorList>
            <person name="Coelho M.A."/>
            <person name="David-Palma M."/>
            <person name="Shea T."/>
            <person name="Bowers K."/>
            <person name="McGinley-Smith S."/>
            <person name="Mohammad A.W."/>
            <person name="Gnirke A."/>
            <person name="Yurkov A.M."/>
            <person name="Nowrousian M."/>
            <person name="Sun S."/>
            <person name="Cuomo C.A."/>
            <person name="Heitman J."/>
        </authorList>
    </citation>
    <scope>NUCLEOTIDE SEQUENCE</scope>
    <source>
        <strain evidence="6">CBS 12478</strain>
    </source>
</reference>
<dbReference type="RefSeq" id="XP_065822857.1">
    <property type="nucleotide sequence ID" value="XM_065966785.1"/>
</dbReference>
<dbReference type="InterPro" id="IPR041698">
    <property type="entry name" value="Methyltransf_25"/>
</dbReference>
<keyword evidence="3" id="KW-0949">S-adenosyl-L-methionine</keyword>
<feature type="compositionally biased region" description="Polar residues" evidence="4">
    <location>
        <begin position="227"/>
        <end position="247"/>
    </location>
</feature>
<evidence type="ECO:0000313" key="7">
    <source>
        <dbReference type="Proteomes" id="UP000322225"/>
    </source>
</evidence>
<keyword evidence="1" id="KW-0489">Methyltransferase</keyword>
<dbReference type="Pfam" id="PF13649">
    <property type="entry name" value="Methyltransf_25"/>
    <property type="match status" value="1"/>
</dbReference>
<feature type="region of interest" description="Disordered" evidence="4">
    <location>
        <begin position="78"/>
        <end position="268"/>
    </location>
</feature>
<dbReference type="SUPFAM" id="SSF53335">
    <property type="entry name" value="S-adenosyl-L-methionine-dependent methyltransferases"/>
    <property type="match status" value="1"/>
</dbReference>